<evidence type="ECO:0000313" key="2">
    <source>
        <dbReference type="Proteomes" id="UP001055437"/>
    </source>
</evidence>
<sequence length="49" mass="5920">MGGKIIEKIINSKIFRTYKIDYLGKYKLYTEDELKRSRNDGEYVKPKEF</sequence>
<proteinExistence type="predicted"/>
<dbReference type="GeneID" id="303562199"/>
<dbReference type="EMBL" id="CP099799">
    <property type="protein sequence ID" value="USS02118.1"/>
    <property type="molecule type" value="Genomic_DNA"/>
</dbReference>
<evidence type="ECO:0000313" key="1">
    <source>
        <dbReference type="EMBL" id="USS02118.1"/>
    </source>
</evidence>
<gene>
    <name evidence="1" type="ORF">NH397_06765</name>
</gene>
<organism evidence="1 2">
    <name type="scientific">Clostridium septicum</name>
    <dbReference type="NCBI Taxonomy" id="1504"/>
    <lineage>
        <taxon>Bacteria</taxon>
        <taxon>Bacillati</taxon>
        <taxon>Bacillota</taxon>
        <taxon>Clostridia</taxon>
        <taxon>Eubacteriales</taxon>
        <taxon>Clostridiaceae</taxon>
        <taxon>Clostridium</taxon>
    </lineage>
</organism>
<protein>
    <submittedName>
        <fullName evidence="1">Uncharacterized protein</fullName>
    </submittedName>
</protein>
<name>A0ABY5B4F0_CLOSE</name>
<accession>A0ABY5B4F0</accession>
<keyword evidence="2" id="KW-1185">Reference proteome</keyword>
<dbReference type="Proteomes" id="UP001055437">
    <property type="component" value="Chromosome"/>
</dbReference>
<reference evidence="1" key="1">
    <citation type="submission" date="2022-06" db="EMBL/GenBank/DDBJ databases">
        <authorList>
            <person name="Holder M.E."/>
            <person name="Ajami N.J."/>
            <person name="Petrosino J.F."/>
        </authorList>
    </citation>
    <scope>NUCLEOTIDE SEQUENCE</scope>
    <source>
        <strain evidence="1">RMA 8861</strain>
    </source>
</reference>
<dbReference type="RefSeq" id="WP_162925999.1">
    <property type="nucleotide sequence ID" value="NZ_CABMIZ010000019.1"/>
</dbReference>